<dbReference type="InterPro" id="IPR050796">
    <property type="entry name" value="SCF_F-box_component"/>
</dbReference>
<dbReference type="OrthoDB" id="1932945at2759"/>
<dbReference type="PANTHER" id="PTHR31672">
    <property type="entry name" value="BNACNNG10540D PROTEIN"/>
    <property type="match status" value="1"/>
</dbReference>
<reference evidence="2" key="1">
    <citation type="submission" date="2019-07" db="EMBL/GenBank/DDBJ databases">
        <title>De Novo Assembly of kiwifruit Actinidia rufa.</title>
        <authorList>
            <person name="Sugita-Konishi S."/>
            <person name="Sato K."/>
            <person name="Mori E."/>
            <person name="Abe Y."/>
            <person name="Kisaki G."/>
            <person name="Hamano K."/>
            <person name="Suezawa K."/>
            <person name="Otani M."/>
            <person name="Fukuda T."/>
            <person name="Manabe T."/>
            <person name="Gomi K."/>
            <person name="Tabuchi M."/>
            <person name="Akimitsu K."/>
            <person name="Kataoka I."/>
        </authorList>
    </citation>
    <scope>NUCLEOTIDE SEQUENCE [LARGE SCALE GENOMIC DNA]</scope>
    <source>
        <strain evidence="2">cv. Fuchu</strain>
    </source>
</reference>
<comment type="caution">
    <text evidence="1">The sequence shown here is derived from an EMBL/GenBank/DDBJ whole genome shotgun (WGS) entry which is preliminary data.</text>
</comment>
<evidence type="ECO:0000313" key="2">
    <source>
        <dbReference type="Proteomes" id="UP000585474"/>
    </source>
</evidence>
<organism evidence="1 2">
    <name type="scientific">Actinidia rufa</name>
    <dbReference type="NCBI Taxonomy" id="165716"/>
    <lineage>
        <taxon>Eukaryota</taxon>
        <taxon>Viridiplantae</taxon>
        <taxon>Streptophyta</taxon>
        <taxon>Embryophyta</taxon>
        <taxon>Tracheophyta</taxon>
        <taxon>Spermatophyta</taxon>
        <taxon>Magnoliopsida</taxon>
        <taxon>eudicotyledons</taxon>
        <taxon>Gunneridae</taxon>
        <taxon>Pentapetalae</taxon>
        <taxon>asterids</taxon>
        <taxon>Ericales</taxon>
        <taxon>Actinidiaceae</taxon>
        <taxon>Actinidia</taxon>
    </lineage>
</organism>
<name>A0A7J0D9X6_9ERIC</name>
<evidence type="ECO:0008006" key="3">
    <source>
        <dbReference type="Google" id="ProtNLM"/>
    </source>
</evidence>
<evidence type="ECO:0000313" key="1">
    <source>
        <dbReference type="EMBL" id="GFS29700.1"/>
    </source>
</evidence>
<proteinExistence type="predicted"/>
<accession>A0A7J0D9X6</accession>
<dbReference type="PANTHER" id="PTHR31672:SF13">
    <property type="entry name" value="F-BOX PROTEIN CPR30-LIKE"/>
    <property type="match status" value="1"/>
</dbReference>
<dbReference type="EMBL" id="BJWL01000095">
    <property type="protein sequence ID" value="GFS29700.1"/>
    <property type="molecule type" value="Genomic_DNA"/>
</dbReference>
<keyword evidence="2" id="KW-1185">Reference proteome</keyword>
<gene>
    <name evidence="1" type="ORF">Acr_00g0007920</name>
</gene>
<dbReference type="SUPFAM" id="SSF81383">
    <property type="entry name" value="F-box domain"/>
    <property type="match status" value="1"/>
</dbReference>
<dbReference type="Proteomes" id="UP000585474">
    <property type="component" value="Unassembled WGS sequence"/>
</dbReference>
<dbReference type="AlphaFoldDB" id="A0A7J0D9X6"/>
<protein>
    <recommendedName>
        <fullName evidence="3">F-box family protein</fullName>
    </recommendedName>
</protein>
<sequence length="217" mass="24958">MDVLSRLPAKPLITVSSFRKTWNSLIRHPAFITKHLRSQSSTSHLLIVPEELFSENPCTVLSENNANTRWTSFPFPFKTESMTAEIVGSCNGLFGGAFMEEGWGCGSAHWSVAFAKGAVHWLVSMKAFSSFQVILAFDLEEEVFREMKLPPKLLNRFGESMDSDSFRIKEFQESIAQFVYRLRGDECCYVWWMREYGEAKSWTKQFTIVPRGRWSGR</sequence>
<dbReference type="InterPro" id="IPR036047">
    <property type="entry name" value="F-box-like_dom_sf"/>
</dbReference>